<sequence length="83" mass="9519">MHIGIAKRNYKEECTMCGCELYSNERFIVASNGEKEVKMCLLCARKTTLTIPRQSGRRISKELALNIKVLLEEVKELNKSDNK</sequence>
<dbReference type="Proteomes" id="UP000855421">
    <property type="component" value="Unassembled WGS sequence"/>
</dbReference>
<reference evidence="1" key="1">
    <citation type="journal article" date="2018" name="Genome Biol.">
        <title>SKESA: strategic k-mer extension for scrupulous assemblies.</title>
        <authorList>
            <person name="Souvorov A."/>
            <person name="Agarwala R."/>
            <person name="Lipman D.J."/>
        </authorList>
    </citation>
    <scope>NUCLEOTIDE SEQUENCE</scope>
    <source>
        <strain evidence="1">C25</strain>
    </source>
</reference>
<reference evidence="1" key="2">
    <citation type="submission" date="2020-07" db="EMBL/GenBank/DDBJ databases">
        <authorList>
            <consortium name="NCBI Pathogen Detection Project"/>
        </authorList>
    </citation>
    <scope>NUCLEOTIDE SEQUENCE</scope>
    <source>
        <strain evidence="1">C25</strain>
    </source>
</reference>
<dbReference type="AlphaFoldDB" id="A0AAN5SGA1"/>
<name>A0AAN5SGA1_CLOPF</name>
<dbReference type="RefSeq" id="WP_078209893.1">
    <property type="nucleotide sequence ID" value="NZ_CP019576.1"/>
</dbReference>
<organism evidence="1 2">
    <name type="scientific">Clostridium perfringens</name>
    <dbReference type="NCBI Taxonomy" id="1502"/>
    <lineage>
        <taxon>Bacteria</taxon>
        <taxon>Bacillati</taxon>
        <taxon>Bacillota</taxon>
        <taxon>Clostridia</taxon>
        <taxon>Eubacteriales</taxon>
        <taxon>Clostridiaceae</taxon>
        <taxon>Clostridium</taxon>
    </lineage>
</organism>
<comment type="caution">
    <text evidence="1">The sequence shown here is derived from an EMBL/GenBank/DDBJ whole genome shotgun (WGS) entry which is preliminary data.</text>
</comment>
<evidence type="ECO:0000313" key="2">
    <source>
        <dbReference type="Proteomes" id="UP000855421"/>
    </source>
</evidence>
<proteinExistence type="predicted"/>
<gene>
    <name evidence="1" type="ORF">I9063_003235</name>
</gene>
<accession>A0AAN5SGA1</accession>
<dbReference type="EMBL" id="DACTBT010000046">
    <property type="protein sequence ID" value="HAT4299811.1"/>
    <property type="molecule type" value="Genomic_DNA"/>
</dbReference>
<evidence type="ECO:0000313" key="1">
    <source>
        <dbReference type="EMBL" id="HAT4299811.1"/>
    </source>
</evidence>
<protein>
    <submittedName>
        <fullName evidence="1">Uncharacterized protein</fullName>
    </submittedName>
</protein>